<evidence type="ECO:0000313" key="3">
    <source>
        <dbReference type="Proteomes" id="UP000095751"/>
    </source>
</evidence>
<keyword evidence="1" id="KW-0732">Signal</keyword>
<feature type="chain" id="PRO_5009192068" evidence="1">
    <location>
        <begin position="21"/>
        <end position="138"/>
    </location>
</feature>
<dbReference type="EMBL" id="KV784385">
    <property type="protein sequence ID" value="OEU07536.1"/>
    <property type="molecule type" value="Genomic_DNA"/>
</dbReference>
<organism evidence="2 3">
    <name type="scientific">Fragilariopsis cylindrus CCMP1102</name>
    <dbReference type="NCBI Taxonomy" id="635003"/>
    <lineage>
        <taxon>Eukaryota</taxon>
        <taxon>Sar</taxon>
        <taxon>Stramenopiles</taxon>
        <taxon>Ochrophyta</taxon>
        <taxon>Bacillariophyta</taxon>
        <taxon>Bacillariophyceae</taxon>
        <taxon>Bacillariophycidae</taxon>
        <taxon>Bacillariales</taxon>
        <taxon>Bacillariaceae</taxon>
        <taxon>Fragilariopsis</taxon>
    </lineage>
</organism>
<dbReference type="KEGG" id="fcy:FRACYDRAFT_250960"/>
<dbReference type="InParanoid" id="A0A1E7ENY8"/>
<name>A0A1E7ENY8_9STRA</name>
<evidence type="ECO:0000256" key="1">
    <source>
        <dbReference type="SAM" id="SignalP"/>
    </source>
</evidence>
<accession>A0A1E7ENY8</accession>
<evidence type="ECO:0000313" key="2">
    <source>
        <dbReference type="EMBL" id="OEU07536.1"/>
    </source>
</evidence>
<sequence length="138" mass="15199">MLMKNTFAVTLLGALSVSSGTTIENRQKLRMDDHQFATPPVSGSSSSTLISSSMVEARIEAKEQGGNWCPINRPFTGDYCGWDLPENREGGQCSYSKFITTNGQMTTDSQNCACSLIDPVWRCENKNPDPFIHGRSKN</sequence>
<protein>
    <submittedName>
        <fullName evidence="2">Uncharacterized protein</fullName>
    </submittedName>
</protein>
<gene>
    <name evidence="2" type="ORF">FRACYDRAFT_250960</name>
</gene>
<feature type="signal peptide" evidence="1">
    <location>
        <begin position="1"/>
        <end position="20"/>
    </location>
</feature>
<reference evidence="2 3" key="1">
    <citation type="submission" date="2016-09" db="EMBL/GenBank/DDBJ databases">
        <title>Extensive genetic diversity and differential bi-allelic expression allows diatom success in the polar Southern Ocean.</title>
        <authorList>
            <consortium name="DOE Joint Genome Institute"/>
            <person name="Mock T."/>
            <person name="Otillar R.P."/>
            <person name="Strauss J."/>
            <person name="Dupont C."/>
            <person name="Frickenhaus S."/>
            <person name="Maumus F."/>
            <person name="Mcmullan M."/>
            <person name="Sanges R."/>
            <person name="Schmutz J."/>
            <person name="Toseland A."/>
            <person name="Valas R."/>
            <person name="Veluchamy A."/>
            <person name="Ward B.J."/>
            <person name="Allen A."/>
            <person name="Barry K."/>
            <person name="Falciatore A."/>
            <person name="Ferrante M."/>
            <person name="Fortunato A.E."/>
            <person name="Gloeckner G."/>
            <person name="Gruber A."/>
            <person name="Hipkin R."/>
            <person name="Janech M."/>
            <person name="Kroth P."/>
            <person name="Leese F."/>
            <person name="Lindquist E."/>
            <person name="Lyon B.R."/>
            <person name="Martin J."/>
            <person name="Mayer C."/>
            <person name="Parker M."/>
            <person name="Quesneville H."/>
            <person name="Raymond J."/>
            <person name="Uhlig C."/>
            <person name="Valentin K.U."/>
            <person name="Worden A.Z."/>
            <person name="Armbrust E.V."/>
            <person name="Bowler C."/>
            <person name="Green B."/>
            <person name="Moulton V."/>
            <person name="Van Oosterhout C."/>
            <person name="Grigoriev I."/>
        </authorList>
    </citation>
    <scope>NUCLEOTIDE SEQUENCE [LARGE SCALE GENOMIC DNA]</scope>
    <source>
        <strain evidence="2 3">CCMP1102</strain>
    </source>
</reference>
<dbReference type="Proteomes" id="UP000095751">
    <property type="component" value="Unassembled WGS sequence"/>
</dbReference>
<dbReference type="AlphaFoldDB" id="A0A1E7ENY8"/>
<keyword evidence="3" id="KW-1185">Reference proteome</keyword>
<proteinExistence type="predicted"/>